<organism evidence="1 2">
    <name type="scientific">Candidatus Electrothrix aarhusensis</name>
    <dbReference type="NCBI Taxonomy" id="1859131"/>
    <lineage>
        <taxon>Bacteria</taxon>
        <taxon>Pseudomonadati</taxon>
        <taxon>Thermodesulfobacteriota</taxon>
        <taxon>Desulfobulbia</taxon>
        <taxon>Desulfobulbales</taxon>
        <taxon>Desulfobulbaceae</taxon>
        <taxon>Candidatus Electrothrix</taxon>
    </lineage>
</organism>
<dbReference type="EMBL" id="MTKO01000097">
    <property type="protein sequence ID" value="RWX44310.1"/>
    <property type="molecule type" value="Genomic_DNA"/>
</dbReference>
<keyword evidence="1" id="KW-0378">Hydrolase</keyword>
<dbReference type="AlphaFoldDB" id="A0A3S4T6X3"/>
<protein>
    <submittedName>
        <fullName evidence="1">AAA domain-containing protein</fullName>
        <ecNumber evidence="1">3.1.11.5</ecNumber>
    </submittedName>
</protein>
<dbReference type="EC" id="3.1.11.5" evidence="1"/>
<dbReference type="GO" id="GO:0008854">
    <property type="term" value="F:exodeoxyribonuclease V activity"/>
    <property type="evidence" value="ECO:0007669"/>
    <property type="project" value="UniProtKB-EC"/>
</dbReference>
<dbReference type="Gene3D" id="3.40.50.300">
    <property type="entry name" value="P-loop containing nucleotide triphosphate hydrolases"/>
    <property type="match status" value="2"/>
</dbReference>
<comment type="caution">
    <text evidence="1">The sequence shown here is derived from an EMBL/GenBank/DDBJ whole genome shotgun (WGS) entry which is preliminary data.</text>
</comment>
<proteinExistence type="predicted"/>
<dbReference type="SUPFAM" id="SSF52540">
    <property type="entry name" value="P-loop containing nucleoside triphosphate hydrolases"/>
    <property type="match status" value="1"/>
</dbReference>
<evidence type="ECO:0000313" key="2">
    <source>
        <dbReference type="Proteomes" id="UP000287853"/>
    </source>
</evidence>
<sequence>MFHAGHQPERSLLKAVGDDTAVLFIGDADQLPSVGAGNVLRDMIASTVIPTHTLKTIFRQAKESKIITYAHQINQGESPRIDSPFKQPGIWQEADCFFIDSDEATKHN</sequence>
<reference evidence="1 2" key="1">
    <citation type="submission" date="2017-01" db="EMBL/GenBank/DDBJ databases">
        <title>The cable genome- insights into the physiology and evolution of filamentous bacteria capable of sulfide oxidation via long distance electron transfer.</title>
        <authorList>
            <person name="Schreiber L."/>
            <person name="Bjerg J.T."/>
            <person name="Boggild A."/>
            <person name="Van De Vossenberg J."/>
            <person name="Meysman F."/>
            <person name="Nielsen L.P."/>
            <person name="Schramm A."/>
            <person name="Kjeldsen K.U."/>
        </authorList>
    </citation>
    <scope>NUCLEOTIDE SEQUENCE [LARGE SCALE GENOMIC DNA]</scope>
    <source>
        <strain evidence="1">MCF</strain>
    </source>
</reference>
<evidence type="ECO:0000313" key="1">
    <source>
        <dbReference type="EMBL" id="RWX44310.1"/>
    </source>
</evidence>
<dbReference type="Proteomes" id="UP000287853">
    <property type="component" value="Unassembled WGS sequence"/>
</dbReference>
<dbReference type="InterPro" id="IPR027417">
    <property type="entry name" value="P-loop_NTPase"/>
</dbReference>
<keyword evidence="2" id="KW-1185">Reference proteome</keyword>
<gene>
    <name evidence="1" type="ORF">H206_01829</name>
</gene>
<name>A0A3S4T6X3_9BACT</name>
<dbReference type="Pfam" id="PF13604">
    <property type="entry name" value="AAA_30"/>
    <property type="match status" value="1"/>
</dbReference>
<accession>A0A3S4T6X3</accession>